<keyword evidence="2" id="KW-0479">Metal-binding</keyword>
<organism evidence="4 5">
    <name type="scientific">Clostridium liquoris</name>
    <dbReference type="NCBI Taxonomy" id="1289519"/>
    <lineage>
        <taxon>Bacteria</taxon>
        <taxon>Bacillati</taxon>
        <taxon>Bacillota</taxon>
        <taxon>Clostridia</taxon>
        <taxon>Eubacteriales</taxon>
        <taxon>Clostridiaceae</taxon>
        <taxon>Clostridium</taxon>
    </lineage>
</organism>
<dbReference type="InterPro" id="IPR002780">
    <property type="entry name" value="Hyd_form_HypD"/>
</dbReference>
<accession>A0A2T0B4A3</accession>
<dbReference type="NCBIfam" id="TIGR00075">
    <property type="entry name" value="hypD"/>
    <property type="match status" value="1"/>
</dbReference>
<dbReference type="AlphaFoldDB" id="A0A2T0B4A3"/>
<dbReference type="EMBL" id="PVXO01000036">
    <property type="protein sequence ID" value="PRR78720.1"/>
    <property type="molecule type" value="Genomic_DNA"/>
</dbReference>
<dbReference type="Proteomes" id="UP000239706">
    <property type="component" value="Unassembled WGS sequence"/>
</dbReference>
<reference evidence="4 5" key="1">
    <citation type="submission" date="2018-03" db="EMBL/GenBank/DDBJ databases">
        <title>Genome sequence of Clostridium liquoris DSM 100320.</title>
        <authorList>
            <person name="Poehlein A."/>
            <person name="Daniel R."/>
        </authorList>
    </citation>
    <scope>NUCLEOTIDE SEQUENCE [LARGE SCALE GENOMIC DNA]</scope>
    <source>
        <strain evidence="4 5">DSM 100320</strain>
    </source>
</reference>
<gene>
    <name evidence="4" type="primary">hypD</name>
    <name evidence="4" type="ORF">CLLI_13020</name>
</gene>
<dbReference type="InterPro" id="IPR042244">
    <property type="entry name" value="HypD_2_sf"/>
</dbReference>
<dbReference type="PIRSF" id="PIRSF005622">
    <property type="entry name" value="Hydrgn_mat_hypD"/>
    <property type="match status" value="1"/>
</dbReference>
<dbReference type="PANTHER" id="PTHR30149">
    <property type="entry name" value="HYDROGENASE PROTEIN ASSEMBLY PROTEIN HYPD"/>
    <property type="match status" value="1"/>
</dbReference>
<dbReference type="PANTHER" id="PTHR30149:SF0">
    <property type="entry name" value="HYDROGENASE MATURATION FACTOR HYPD"/>
    <property type="match status" value="1"/>
</dbReference>
<protein>
    <submittedName>
        <fullName evidence="4">Hydrogenase isoenzymes formation protein HypD</fullName>
    </submittedName>
</protein>
<comment type="caution">
    <text evidence="4">The sequence shown here is derived from an EMBL/GenBank/DDBJ whole genome shotgun (WGS) entry which is preliminary data.</text>
</comment>
<dbReference type="GO" id="GO:0051539">
    <property type="term" value="F:4 iron, 4 sulfur cluster binding"/>
    <property type="evidence" value="ECO:0007669"/>
    <property type="project" value="TreeGrafter"/>
</dbReference>
<evidence type="ECO:0000256" key="1">
    <source>
        <dbReference type="ARBA" id="ARBA00007888"/>
    </source>
</evidence>
<keyword evidence="5" id="KW-1185">Reference proteome</keyword>
<dbReference type="Gene3D" id="3.40.50.11740">
    <property type="entry name" value="HypD, alpha/beta domain 2"/>
    <property type="match status" value="2"/>
</dbReference>
<evidence type="ECO:0000256" key="3">
    <source>
        <dbReference type="ARBA" id="ARBA00023004"/>
    </source>
</evidence>
<dbReference type="GO" id="GO:0070025">
    <property type="term" value="F:carbon monoxide binding"/>
    <property type="evidence" value="ECO:0007669"/>
    <property type="project" value="TreeGrafter"/>
</dbReference>
<dbReference type="GO" id="GO:0051604">
    <property type="term" value="P:protein maturation"/>
    <property type="evidence" value="ECO:0007669"/>
    <property type="project" value="TreeGrafter"/>
</dbReference>
<evidence type="ECO:0000313" key="4">
    <source>
        <dbReference type="EMBL" id="PRR78720.1"/>
    </source>
</evidence>
<dbReference type="GO" id="GO:0005506">
    <property type="term" value="F:iron ion binding"/>
    <property type="evidence" value="ECO:0007669"/>
    <property type="project" value="TreeGrafter"/>
</dbReference>
<comment type="similarity">
    <text evidence="1">Belongs to the HypD family.</text>
</comment>
<name>A0A2T0B4A3_9CLOT</name>
<proteinExistence type="inferred from homology"/>
<dbReference type="Gene3D" id="6.10.20.100">
    <property type="match status" value="1"/>
</dbReference>
<keyword evidence="3" id="KW-0408">Iron</keyword>
<sequence>MEVCGTHTEAIGRFGLRSILNDNFNLISGPGCPVCVTHSSYIDYVYNLALNENIIIATYGDMIRVPGSTPSISLEKAKALGGDIRIVYSSIDAVSLAIDNPQSKVLFLGIGFETTAPHTAVAIKEAKYNNIKNFYVLSMHKSVEPVMKSLLRDKELNIQGFLCPGHVAAIIGEKGFYFLRDFNCPGVITGFKIEDIVVGLWKLLKMIKERDIGVENAYKSIVSKDGNIVALKVIEEVFYKKKDYWRGIGAIDSSGFKIRDEYGKYNIENIYPLEINKFEENSMCQCGKVLKGIIKPEQCNLFKEVCTPENPIGPCMVSVEGSCAAYYKYY</sequence>
<evidence type="ECO:0000313" key="5">
    <source>
        <dbReference type="Proteomes" id="UP000239706"/>
    </source>
</evidence>
<dbReference type="InterPro" id="IPR042243">
    <property type="entry name" value="HypD_1"/>
</dbReference>
<dbReference type="Pfam" id="PF01924">
    <property type="entry name" value="HypD"/>
    <property type="match status" value="1"/>
</dbReference>
<evidence type="ECO:0000256" key="2">
    <source>
        <dbReference type="ARBA" id="ARBA00022723"/>
    </source>
</evidence>